<protein>
    <submittedName>
        <fullName evidence="17">Teleost multiple tissue opsin 2b</fullName>
    </submittedName>
</protein>
<keyword evidence="9 14" id="KW-0472">Membrane</keyword>
<dbReference type="SUPFAM" id="SSF81321">
    <property type="entry name" value="Family A G protein-coupled receptor-like"/>
    <property type="match status" value="1"/>
</dbReference>
<dbReference type="Proteomes" id="UP000265000">
    <property type="component" value="Unplaced"/>
</dbReference>
<keyword evidence="18" id="KW-1185">Reference proteome</keyword>
<dbReference type="InterPro" id="IPR017452">
    <property type="entry name" value="GPCR_Rhodpsn_7TM"/>
</dbReference>
<keyword evidence="2 14" id="KW-0600">Photoreceptor protein</keyword>
<dbReference type="InterPro" id="IPR050125">
    <property type="entry name" value="GPCR_opsins"/>
</dbReference>
<evidence type="ECO:0000313" key="17">
    <source>
        <dbReference type="Ensembl" id="ENSFHEP00000028802.1"/>
    </source>
</evidence>
<feature type="region of interest" description="Disordered" evidence="15">
    <location>
        <begin position="347"/>
        <end position="396"/>
    </location>
</feature>
<evidence type="ECO:0000256" key="4">
    <source>
        <dbReference type="ARBA" id="ARBA00022692"/>
    </source>
</evidence>
<dbReference type="GeneTree" id="ENSGT01150000286935"/>
<keyword evidence="4 14" id="KW-0812">Transmembrane</keyword>
<keyword evidence="3 14" id="KW-0716">Sensory transduction</keyword>
<keyword evidence="5 14" id="KW-0681">Retinal protein</keyword>
<feature type="domain" description="G-protein coupled receptors family 1 profile" evidence="16">
    <location>
        <begin position="52"/>
        <end position="299"/>
    </location>
</feature>
<evidence type="ECO:0000256" key="9">
    <source>
        <dbReference type="ARBA" id="ARBA00023136"/>
    </source>
</evidence>
<dbReference type="PANTHER" id="PTHR24240">
    <property type="entry name" value="OPSIN"/>
    <property type="match status" value="1"/>
</dbReference>
<evidence type="ECO:0000256" key="15">
    <source>
        <dbReference type="SAM" id="MobiDB-lite"/>
    </source>
</evidence>
<evidence type="ECO:0000256" key="11">
    <source>
        <dbReference type="ARBA" id="ARBA00023170"/>
    </source>
</evidence>
<evidence type="ECO:0000256" key="7">
    <source>
        <dbReference type="ARBA" id="ARBA00022991"/>
    </source>
</evidence>
<dbReference type="Ensembl" id="ENSFHET00000018757.1">
    <property type="protein sequence ID" value="ENSFHEP00000028802.1"/>
    <property type="gene ID" value="ENSFHEG00000000300.1"/>
</dbReference>
<comment type="similarity">
    <text evidence="14">Belongs to the G-protein coupled receptor 1 family. Opsin subfamily.</text>
</comment>
<dbReference type="InterPro" id="IPR000276">
    <property type="entry name" value="GPCR_Rhodpsn"/>
</dbReference>
<organism evidence="17 18">
    <name type="scientific">Fundulus heteroclitus</name>
    <name type="common">Killifish</name>
    <name type="synonym">Mummichog</name>
    <dbReference type="NCBI Taxonomy" id="8078"/>
    <lineage>
        <taxon>Eukaryota</taxon>
        <taxon>Metazoa</taxon>
        <taxon>Chordata</taxon>
        <taxon>Craniata</taxon>
        <taxon>Vertebrata</taxon>
        <taxon>Euteleostomi</taxon>
        <taxon>Actinopterygii</taxon>
        <taxon>Neopterygii</taxon>
        <taxon>Teleostei</taxon>
        <taxon>Neoteleostei</taxon>
        <taxon>Acanthomorphata</taxon>
        <taxon>Ovalentaria</taxon>
        <taxon>Atherinomorphae</taxon>
        <taxon>Cyprinodontiformes</taxon>
        <taxon>Fundulidae</taxon>
        <taxon>Fundulus</taxon>
    </lineage>
</organism>
<feature type="transmembrane region" description="Helical" evidence="14">
    <location>
        <begin position="35"/>
        <end position="61"/>
    </location>
</feature>
<feature type="transmembrane region" description="Helical" evidence="14">
    <location>
        <begin position="151"/>
        <end position="175"/>
    </location>
</feature>
<dbReference type="GO" id="GO:0007602">
    <property type="term" value="P:phototransduction"/>
    <property type="evidence" value="ECO:0007669"/>
    <property type="project" value="UniProtKB-KW"/>
</dbReference>
<dbReference type="PRINTS" id="PR01244">
    <property type="entry name" value="PEROPSIN"/>
</dbReference>
<dbReference type="GO" id="GO:0016020">
    <property type="term" value="C:membrane"/>
    <property type="evidence" value="ECO:0007669"/>
    <property type="project" value="UniProtKB-SubCell"/>
</dbReference>
<evidence type="ECO:0000256" key="14">
    <source>
        <dbReference type="RuleBase" id="RU004951"/>
    </source>
</evidence>
<dbReference type="Gene3D" id="1.20.1070.10">
    <property type="entry name" value="Rhodopsin 7-helix transmembrane proteins"/>
    <property type="match status" value="1"/>
</dbReference>
<feature type="transmembrane region" description="Helical" evidence="14">
    <location>
        <begin position="73"/>
        <end position="97"/>
    </location>
</feature>
<accession>A0A3Q2QPN7</accession>
<evidence type="ECO:0000256" key="1">
    <source>
        <dbReference type="ARBA" id="ARBA00004141"/>
    </source>
</evidence>
<comment type="subcellular location">
    <subcellularLocation>
        <location evidence="1 14">Membrane</location>
        <topology evidence="1 14">Multi-pass membrane protein</topology>
    </subcellularLocation>
</comment>
<dbReference type="GO" id="GO:0007601">
    <property type="term" value="P:visual perception"/>
    <property type="evidence" value="ECO:0007669"/>
    <property type="project" value="InterPro"/>
</dbReference>
<dbReference type="CDD" id="cd15086">
    <property type="entry name" value="7tmA_tmt_opsin"/>
    <property type="match status" value="1"/>
</dbReference>
<keyword evidence="13 14" id="KW-0807">Transducer</keyword>
<dbReference type="PROSITE" id="PS00237">
    <property type="entry name" value="G_PROTEIN_RECEP_F1_1"/>
    <property type="match status" value="1"/>
</dbReference>
<evidence type="ECO:0000256" key="6">
    <source>
        <dbReference type="ARBA" id="ARBA00022989"/>
    </source>
</evidence>
<evidence type="ECO:0000256" key="8">
    <source>
        <dbReference type="ARBA" id="ARBA00023040"/>
    </source>
</evidence>
<reference evidence="17" key="2">
    <citation type="submission" date="2025-09" db="UniProtKB">
        <authorList>
            <consortium name="Ensembl"/>
        </authorList>
    </citation>
    <scope>IDENTIFICATION</scope>
</reference>
<keyword evidence="11 14" id="KW-0675">Receptor</keyword>
<dbReference type="PRINTS" id="PR00237">
    <property type="entry name" value="GPCRRHODOPSN"/>
</dbReference>
<dbReference type="InterPro" id="IPR027430">
    <property type="entry name" value="Retinal_BS"/>
</dbReference>
<name>A0A3Q2QPN7_FUNHE</name>
<evidence type="ECO:0000256" key="10">
    <source>
        <dbReference type="ARBA" id="ARBA00023157"/>
    </source>
</evidence>
<evidence type="ECO:0000256" key="12">
    <source>
        <dbReference type="ARBA" id="ARBA00023180"/>
    </source>
</evidence>
<evidence type="ECO:0000256" key="3">
    <source>
        <dbReference type="ARBA" id="ARBA00022606"/>
    </source>
</evidence>
<dbReference type="InterPro" id="IPR001760">
    <property type="entry name" value="Opsin"/>
</dbReference>
<dbReference type="STRING" id="8078.ENSFHEP00000028802"/>
<dbReference type="Pfam" id="PF00001">
    <property type="entry name" value="7tm_1"/>
    <property type="match status" value="1"/>
</dbReference>
<evidence type="ECO:0000313" key="18">
    <source>
        <dbReference type="Proteomes" id="UP000265000"/>
    </source>
</evidence>
<feature type="compositionally biased region" description="Polar residues" evidence="15">
    <location>
        <begin position="364"/>
        <end position="376"/>
    </location>
</feature>
<feature type="transmembrane region" description="Helical" evidence="14">
    <location>
        <begin position="240"/>
        <end position="261"/>
    </location>
</feature>
<evidence type="ECO:0000256" key="13">
    <source>
        <dbReference type="ARBA" id="ARBA00023224"/>
    </source>
</evidence>
<evidence type="ECO:0000256" key="5">
    <source>
        <dbReference type="ARBA" id="ARBA00022925"/>
    </source>
</evidence>
<feature type="transmembrane region" description="Helical" evidence="14">
    <location>
        <begin position="109"/>
        <end position="131"/>
    </location>
</feature>
<evidence type="ECO:0000256" key="2">
    <source>
        <dbReference type="ARBA" id="ARBA00022543"/>
    </source>
</evidence>
<dbReference type="AlphaFoldDB" id="A0A3Q2QPN7"/>
<keyword evidence="7 14" id="KW-0157">Chromophore</keyword>
<dbReference type="InterPro" id="IPR002962">
    <property type="entry name" value="Peropsin"/>
</dbReference>
<keyword evidence="12" id="KW-0325">Glycoprotein</keyword>
<feature type="transmembrane region" description="Helical" evidence="14">
    <location>
        <begin position="281"/>
        <end position="302"/>
    </location>
</feature>
<dbReference type="PROSITE" id="PS00238">
    <property type="entry name" value="OPSIN"/>
    <property type="match status" value="1"/>
</dbReference>
<keyword evidence="8 14" id="KW-0297">G-protein coupled receptor</keyword>
<sequence>MFSGQGALNYSFNQSDDREPGGASAGAAKLSPAGFVVLSVFLGFIMIFGFLNNFVVLLLFCKFKKLRTPVNMLLLNISVSDMLVCLFGTTLSFASSIRGKWLLGRGGCSWYGFINSCFGIVSLISLVILSYDRYSTLTVYNKRGPDYRKPLLAVGGSWLYSLFWTVPPLIGWSSYDLEGAGTSCSVSWTAKTAQSHAYIICLFIFCLGLPVLVMIYCYGRLLWAVKQVGKVRKTAARRREYHILFMVLTTAACYLLCWMPYGVVAMMATFGPPNTISPVASVVPSLLAKSSTVINPLIYILMNKQFYRCFLILFHCSHWSSENGNTSMPSKTTVIPLNRRVYSNTVSYSNRSPSPQRRDPSPTVPNSIAPNPSASTRHVDSFPDSKKKKKKKNFPQDFGGQGYKDLLGLCWEAMLGDIVWHAFSLYPERVTLIEVVAFCI</sequence>
<dbReference type="GO" id="GO:0009881">
    <property type="term" value="F:photoreceptor activity"/>
    <property type="evidence" value="ECO:0007669"/>
    <property type="project" value="UniProtKB-KW"/>
</dbReference>
<proteinExistence type="inferred from homology"/>
<dbReference type="PRINTS" id="PR00238">
    <property type="entry name" value="OPSIN"/>
</dbReference>
<reference evidence="17" key="1">
    <citation type="submission" date="2025-08" db="UniProtKB">
        <authorList>
            <consortium name="Ensembl"/>
        </authorList>
    </citation>
    <scope>IDENTIFICATION</scope>
</reference>
<keyword evidence="10" id="KW-1015">Disulfide bond</keyword>
<keyword evidence="6 14" id="KW-1133">Transmembrane helix</keyword>
<feature type="transmembrane region" description="Helical" evidence="14">
    <location>
        <begin position="195"/>
        <end position="219"/>
    </location>
</feature>
<dbReference type="PROSITE" id="PS50262">
    <property type="entry name" value="G_PROTEIN_RECEP_F1_2"/>
    <property type="match status" value="1"/>
</dbReference>
<evidence type="ECO:0000259" key="16">
    <source>
        <dbReference type="PROSITE" id="PS50262"/>
    </source>
</evidence>
<dbReference type="FunFam" id="1.20.1070.10:FF:000197">
    <property type="entry name" value="Teleost multiple tissue opsin 2b"/>
    <property type="match status" value="1"/>
</dbReference>
<dbReference type="GO" id="GO:0004930">
    <property type="term" value="F:G protein-coupled receptor activity"/>
    <property type="evidence" value="ECO:0007669"/>
    <property type="project" value="UniProtKB-KW"/>
</dbReference>